<dbReference type="OrthoDB" id="9812555at2"/>
<evidence type="ECO:0000256" key="2">
    <source>
        <dbReference type="ARBA" id="ARBA00004777"/>
    </source>
</evidence>
<reference evidence="13" key="1">
    <citation type="submission" date="2008-01" db="EMBL/GenBank/DDBJ databases">
        <authorList>
            <person name="Fulton L."/>
            <person name="Clifton S."/>
            <person name="Fulton B."/>
            <person name="Xu J."/>
            <person name="Minx P."/>
            <person name="Pepin K.H."/>
            <person name="Johnson M."/>
            <person name="Thiruvilangam P."/>
            <person name="Bhonagiri V."/>
            <person name="Nash W.E."/>
            <person name="Mardis E.R."/>
            <person name="Wilson R.K."/>
        </authorList>
    </citation>
    <scope>NUCLEOTIDE SEQUENCE [LARGE SCALE GENOMIC DNA]</scope>
    <source>
        <strain evidence="13">DSM 17244</strain>
    </source>
</reference>
<evidence type="ECO:0000256" key="12">
    <source>
        <dbReference type="RuleBase" id="RU003862"/>
    </source>
</evidence>
<comment type="pathway">
    <text evidence="10">Amino-acid biosynthesis; L-methionine biosynthesis via de novo pathway.</text>
</comment>
<proteinExistence type="inferred from homology"/>
<sequence length="287" mass="32059">MKITEILKHDKPTLSFEVFPPKNEVNYKDVEKATGEIAKLKPDFMSITYGAGGGTSSYTVNIAKEIQKEYAVPTLSHLTCMCSSKEDIKAQLKLLKDNDIENVLALRGDIPNDKSLMEKSEYTHAVELIRDIKESGDFCIGGACYPDGHVECEHKADDIYFLKEKVDAGLDFLTTQMFFDNNVLYNFLYRIREIGITVPVFAGIMPVTNGKQIKRITELSGTYLPTRFKAIVDKFGDDPAAMKQAGIAYATEQIIDLLANDVRGIHVYSMNKPEIAEGIKNNLSNIL</sequence>
<comment type="catalytic activity">
    <reaction evidence="11">
        <text>(6S)-5-methyl-5,6,7,8-tetrahydrofolate + NAD(+) = (6R)-5,10-methylene-5,6,7,8-tetrahydrofolate + NADH + H(+)</text>
        <dbReference type="Rhea" id="RHEA:19821"/>
        <dbReference type="ChEBI" id="CHEBI:15378"/>
        <dbReference type="ChEBI" id="CHEBI:15636"/>
        <dbReference type="ChEBI" id="CHEBI:18608"/>
        <dbReference type="ChEBI" id="CHEBI:57540"/>
        <dbReference type="ChEBI" id="CHEBI:57945"/>
        <dbReference type="EC" id="1.5.1.54"/>
    </reaction>
    <physiologicalReaction direction="right-to-left" evidence="11">
        <dbReference type="Rhea" id="RHEA:19823"/>
    </physiologicalReaction>
</comment>
<comment type="pathway">
    <text evidence="2 12">One-carbon metabolism; tetrahydrofolate interconversion.</text>
</comment>
<evidence type="ECO:0000256" key="4">
    <source>
        <dbReference type="ARBA" id="ARBA00022605"/>
    </source>
</evidence>
<name>B1C618_9FIRM</name>
<dbReference type="NCBIfam" id="TIGR00676">
    <property type="entry name" value="fadh2"/>
    <property type="match status" value="1"/>
</dbReference>
<dbReference type="AlphaFoldDB" id="B1C618"/>
<evidence type="ECO:0000313" key="13">
    <source>
        <dbReference type="EMBL" id="EDS73587.1"/>
    </source>
</evidence>
<comment type="cofactor">
    <cofactor evidence="1 12">
        <name>FAD</name>
        <dbReference type="ChEBI" id="CHEBI:57692"/>
    </cofactor>
</comment>
<evidence type="ECO:0000256" key="9">
    <source>
        <dbReference type="ARBA" id="ARBA00023167"/>
    </source>
</evidence>
<keyword evidence="4" id="KW-0028">Amino-acid biosynthesis</keyword>
<keyword evidence="5 12" id="KW-0285">Flavoprotein</keyword>
<dbReference type="SUPFAM" id="SSF51730">
    <property type="entry name" value="FAD-linked oxidoreductase"/>
    <property type="match status" value="1"/>
</dbReference>
<accession>B1C618</accession>
<dbReference type="HOGENOM" id="CLU_025841_0_2_9"/>
<comment type="caution">
    <text evidence="13">The sequence shown here is derived from an EMBL/GenBank/DDBJ whole genome shotgun (WGS) entry which is preliminary data.</text>
</comment>
<keyword evidence="7 12" id="KW-0560">Oxidoreductase</keyword>
<evidence type="ECO:0000256" key="8">
    <source>
        <dbReference type="ARBA" id="ARBA00023027"/>
    </source>
</evidence>
<evidence type="ECO:0000256" key="6">
    <source>
        <dbReference type="ARBA" id="ARBA00022827"/>
    </source>
</evidence>
<dbReference type="STRING" id="445971.ANASTE_00156"/>
<evidence type="ECO:0000256" key="1">
    <source>
        <dbReference type="ARBA" id="ARBA00001974"/>
    </source>
</evidence>
<dbReference type="InterPro" id="IPR004620">
    <property type="entry name" value="MTHF_reductase_bac"/>
</dbReference>
<dbReference type="GO" id="GO:0106312">
    <property type="term" value="F:methylenetetrahydrofolate reductase (NADH) activity"/>
    <property type="evidence" value="ECO:0007669"/>
    <property type="project" value="UniProtKB-EC"/>
</dbReference>
<reference evidence="13" key="2">
    <citation type="submission" date="2013-08" db="EMBL/GenBank/DDBJ databases">
        <title>Draft genome sequence of Anaerofustis stercorihominis (DSM 17244).</title>
        <authorList>
            <person name="Sudarsanam P."/>
            <person name="Ley R."/>
            <person name="Guruge J."/>
            <person name="Turnbaugh P.J."/>
            <person name="Mahowald M."/>
            <person name="Liep D."/>
            <person name="Gordon J."/>
        </authorList>
    </citation>
    <scope>NUCLEOTIDE SEQUENCE</scope>
    <source>
        <strain evidence="13">DSM 17244</strain>
    </source>
</reference>
<dbReference type="GO" id="GO:0005829">
    <property type="term" value="C:cytosol"/>
    <property type="evidence" value="ECO:0007669"/>
    <property type="project" value="InterPro"/>
</dbReference>
<dbReference type="PANTHER" id="PTHR45754:SF3">
    <property type="entry name" value="METHYLENETETRAHYDROFOLATE REDUCTASE (NADPH)"/>
    <property type="match status" value="1"/>
</dbReference>
<evidence type="ECO:0000256" key="10">
    <source>
        <dbReference type="ARBA" id="ARBA00034478"/>
    </source>
</evidence>
<dbReference type="Proteomes" id="UP000005178">
    <property type="component" value="Unassembled WGS sequence"/>
</dbReference>
<dbReference type="EMBL" id="ABIL02000003">
    <property type="protein sequence ID" value="EDS73587.1"/>
    <property type="molecule type" value="Genomic_DNA"/>
</dbReference>
<dbReference type="Pfam" id="PF02219">
    <property type="entry name" value="MTHFR"/>
    <property type="match status" value="1"/>
</dbReference>
<dbReference type="PANTHER" id="PTHR45754">
    <property type="entry name" value="METHYLENETETRAHYDROFOLATE REDUCTASE"/>
    <property type="match status" value="1"/>
</dbReference>
<dbReference type="UniPathway" id="UPA00193"/>
<keyword evidence="9" id="KW-0486">Methionine biosynthesis</keyword>
<evidence type="ECO:0000256" key="5">
    <source>
        <dbReference type="ARBA" id="ARBA00022630"/>
    </source>
</evidence>
<evidence type="ECO:0000256" key="3">
    <source>
        <dbReference type="ARBA" id="ARBA00006743"/>
    </source>
</evidence>
<dbReference type="eggNOG" id="COG0685">
    <property type="taxonomic scope" value="Bacteria"/>
</dbReference>
<keyword evidence="6 12" id="KW-0274">FAD</keyword>
<dbReference type="Gene3D" id="3.20.20.220">
    <property type="match status" value="1"/>
</dbReference>
<keyword evidence="8" id="KW-0520">NAD</keyword>
<dbReference type="GO" id="GO:0009086">
    <property type="term" value="P:methionine biosynthetic process"/>
    <property type="evidence" value="ECO:0007669"/>
    <property type="project" value="UniProtKB-KW"/>
</dbReference>
<dbReference type="GeneID" id="97999991"/>
<organism evidence="13 14">
    <name type="scientific">Anaerofustis stercorihominis DSM 17244</name>
    <dbReference type="NCBI Taxonomy" id="445971"/>
    <lineage>
        <taxon>Bacteria</taxon>
        <taxon>Bacillati</taxon>
        <taxon>Bacillota</taxon>
        <taxon>Clostridia</taxon>
        <taxon>Eubacteriales</taxon>
        <taxon>Eubacteriaceae</taxon>
        <taxon>Anaerofustis</taxon>
    </lineage>
</organism>
<evidence type="ECO:0000256" key="7">
    <source>
        <dbReference type="ARBA" id="ARBA00023002"/>
    </source>
</evidence>
<evidence type="ECO:0000313" key="14">
    <source>
        <dbReference type="Proteomes" id="UP000005178"/>
    </source>
</evidence>
<dbReference type="CDD" id="cd00537">
    <property type="entry name" value="MTHFR"/>
    <property type="match status" value="1"/>
</dbReference>
<dbReference type="InterPro" id="IPR029041">
    <property type="entry name" value="FAD-linked_oxidoreductase-like"/>
</dbReference>
<keyword evidence="14" id="KW-1185">Reference proteome</keyword>
<comment type="similarity">
    <text evidence="3 12">Belongs to the methylenetetrahydrofolate reductase family.</text>
</comment>
<dbReference type="EC" id="1.5.1.54" evidence="12"/>
<dbReference type="InterPro" id="IPR003171">
    <property type="entry name" value="Mehydrof_redctse-like"/>
</dbReference>
<evidence type="ECO:0000256" key="11">
    <source>
        <dbReference type="ARBA" id="ARBA00048628"/>
    </source>
</evidence>
<dbReference type="GO" id="GO:0071949">
    <property type="term" value="F:FAD binding"/>
    <property type="evidence" value="ECO:0007669"/>
    <property type="project" value="TreeGrafter"/>
</dbReference>
<dbReference type="GO" id="GO:0035999">
    <property type="term" value="P:tetrahydrofolate interconversion"/>
    <property type="evidence" value="ECO:0007669"/>
    <property type="project" value="UniProtKB-UniPathway"/>
</dbReference>
<gene>
    <name evidence="13" type="ORF">ANASTE_00156</name>
</gene>
<dbReference type="RefSeq" id="WP_007049612.1">
    <property type="nucleotide sequence ID" value="NZ_DS560017.1"/>
</dbReference>
<protein>
    <recommendedName>
        <fullName evidence="12">Methylenetetrahydrofolate reductase</fullName>
        <ecNumber evidence="12">1.5.1.54</ecNumber>
    </recommendedName>
</protein>